<evidence type="ECO:0000313" key="2">
    <source>
        <dbReference type="EMBL" id="SVD65489.1"/>
    </source>
</evidence>
<accession>A0A382X3R3</accession>
<feature type="compositionally biased region" description="Polar residues" evidence="1">
    <location>
        <begin position="50"/>
        <end position="60"/>
    </location>
</feature>
<dbReference type="AlphaFoldDB" id="A0A382X3R3"/>
<organism evidence="2">
    <name type="scientific">marine metagenome</name>
    <dbReference type="NCBI Taxonomy" id="408172"/>
    <lineage>
        <taxon>unclassified sequences</taxon>
        <taxon>metagenomes</taxon>
        <taxon>ecological metagenomes</taxon>
    </lineage>
</organism>
<proteinExistence type="predicted"/>
<gene>
    <name evidence="2" type="ORF">METZ01_LOCUS418343</name>
</gene>
<evidence type="ECO:0000256" key="1">
    <source>
        <dbReference type="SAM" id="MobiDB-lite"/>
    </source>
</evidence>
<name>A0A382X3R3_9ZZZZ</name>
<feature type="region of interest" description="Disordered" evidence="1">
    <location>
        <begin position="35"/>
        <end position="63"/>
    </location>
</feature>
<sequence>MAWTAPKTWDETLITAAMMNTYIKDEFLALDQHAHSGASGDGSPLIDTGATWTGQTSMPLSDNPVAPAALGEIKRIGDDLRYFNGVVVQLSDDAAVSMPSVRTLGTGATQAAAGNHTH</sequence>
<reference evidence="2" key="1">
    <citation type="submission" date="2018-05" db="EMBL/GenBank/DDBJ databases">
        <authorList>
            <person name="Lanie J.A."/>
            <person name="Ng W.-L."/>
            <person name="Kazmierczak K.M."/>
            <person name="Andrzejewski T.M."/>
            <person name="Davidsen T.M."/>
            <person name="Wayne K.J."/>
            <person name="Tettelin H."/>
            <person name="Glass J.I."/>
            <person name="Rusch D."/>
            <person name="Podicherti R."/>
            <person name="Tsui H.-C.T."/>
            <person name="Winkler M.E."/>
        </authorList>
    </citation>
    <scope>NUCLEOTIDE SEQUENCE</scope>
</reference>
<protein>
    <submittedName>
        <fullName evidence="2">Uncharacterized protein</fullName>
    </submittedName>
</protein>
<dbReference type="EMBL" id="UINC01164566">
    <property type="protein sequence ID" value="SVD65489.1"/>
    <property type="molecule type" value="Genomic_DNA"/>
</dbReference>